<dbReference type="CTD" id="133"/>
<dbReference type="GO" id="GO:0003073">
    <property type="term" value="P:regulation of systemic arterial blood pressure"/>
    <property type="evidence" value="ECO:0007669"/>
    <property type="project" value="TreeGrafter"/>
</dbReference>
<evidence type="ECO:0000256" key="10">
    <source>
        <dbReference type="ARBA" id="ARBA00049577"/>
    </source>
</evidence>
<evidence type="ECO:0000313" key="14">
    <source>
        <dbReference type="RefSeq" id="XP_013907157.1"/>
    </source>
</evidence>
<evidence type="ECO:0000256" key="5">
    <source>
        <dbReference type="ARBA" id="ARBA00022702"/>
    </source>
</evidence>
<comment type="similarity">
    <text evidence="2">Belongs to the adrenomedullin family.</text>
</comment>
<feature type="disulfide bond" evidence="11">
    <location>
        <begin position="99"/>
        <end position="104"/>
    </location>
</feature>
<evidence type="ECO:0000256" key="4">
    <source>
        <dbReference type="ARBA" id="ARBA00022685"/>
    </source>
</evidence>
<keyword evidence="7" id="KW-0027">Amidation</keyword>
<keyword evidence="13" id="KW-1185">Reference proteome</keyword>
<dbReference type="Pfam" id="PF00214">
    <property type="entry name" value="Calc_CGRP_IAPP"/>
    <property type="match status" value="1"/>
</dbReference>
<evidence type="ECO:0000256" key="9">
    <source>
        <dbReference type="ARBA" id="ARBA00023472"/>
    </source>
</evidence>
<dbReference type="GO" id="GO:0010460">
    <property type="term" value="P:positive regulation of heart rate"/>
    <property type="evidence" value="ECO:0007669"/>
    <property type="project" value="TreeGrafter"/>
</dbReference>
<sequence>MKALSLTLLYLGSVLFFGVDATKLDIASNFKRKWITKLMSRARRDLPAQVAAESLHWNLPKQVADPRVPSFIRTQDVKDILQQPSLESRRIRAKREPACKLSTCVTQDLVKRLNQWTDSSKDLSAPPRKLTISGYGRRRRSFAFFLQG</sequence>
<evidence type="ECO:0000313" key="13">
    <source>
        <dbReference type="Proteomes" id="UP000504617"/>
    </source>
</evidence>
<evidence type="ECO:0000256" key="8">
    <source>
        <dbReference type="ARBA" id="ARBA00023157"/>
    </source>
</evidence>
<dbReference type="GeneID" id="106537524"/>
<dbReference type="InterPro" id="IPR021116">
    <property type="entry name" value="Calcitonin/adrenomedullin"/>
</dbReference>
<accession>A0A6I9X070</accession>
<protein>
    <recommendedName>
        <fullName evidence="9">Pro-adrenomedullin</fullName>
    </recommendedName>
</protein>
<dbReference type="InterPro" id="IPR001710">
    <property type="entry name" value="Pro-ADM"/>
</dbReference>
<dbReference type="PRINTS" id="PR00801">
    <property type="entry name" value="ADRENOMEDULN"/>
</dbReference>
<dbReference type="GO" id="GO:1990410">
    <property type="term" value="P:adrenomedullin receptor signaling pathway"/>
    <property type="evidence" value="ECO:0007669"/>
    <property type="project" value="TreeGrafter"/>
</dbReference>
<dbReference type="KEGG" id="tsr:106537524"/>
<dbReference type="PANTHER" id="PTHR23414">
    <property type="entry name" value="ADRENOMEDULLIN, ADM"/>
    <property type="match status" value="1"/>
</dbReference>
<keyword evidence="8 11" id="KW-1015">Disulfide bond</keyword>
<dbReference type="GO" id="GO:0005615">
    <property type="term" value="C:extracellular space"/>
    <property type="evidence" value="ECO:0007669"/>
    <property type="project" value="TreeGrafter"/>
</dbReference>
<dbReference type="GO" id="GO:0005179">
    <property type="term" value="F:hormone activity"/>
    <property type="evidence" value="ECO:0007669"/>
    <property type="project" value="UniProtKB-KW"/>
</dbReference>
<evidence type="ECO:0000256" key="12">
    <source>
        <dbReference type="SAM" id="SignalP"/>
    </source>
</evidence>
<evidence type="ECO:0000256" key="2">
    <source>
        <dbReference type="ARBA" id="ARBA00010575"/>
    </source>
</evidence>
<dbReference type="Proteomes" id="UP000504617">
    <property type="component" value="Unplaced"/>
</dbReference>
<keyword evidence="4" id="KW-0165">Cleavage on pair of basic residues</keyword>
<comment type="subcellular location">
    <subcellularLocation>
        <location evidence="1">Secreted</location>
    </subcellularLocation>
</comment>
<dbReference type="InterPro" id="IPR051665">
    <property type="entry name" value="Adrenomedullin-reg_peptide"/>
</dbReference>
<keyword evidence="5" id="KW-0372">Hormone</keyword>
<dbReference type="RefSeq" id="XP_013907157.1">
    <property type="nucleotide sequence ID" value="XM_014051682.1"/>
</dbReference>
<feature type="chain" id="PRO_5027094691" description="Pro-adrenomedullin" evidence="12">
    <location>
        <begin position="22"/>
        <end position="148"/>
    </location>
</feature>
<keyword evidence="3" id="KW-0964">Secreted</keyword>
<name>A0A6I9X070_9SAUR</name>
<keyword evidence="6 12" id="KW-0732">Signal</keyword>
<dbReference type="PANTHER" id="PTHR23414:SF3">
    <property type="entry name" value="PRO-ADRENOMEDULLIN"/>
    <property type="match status" value="1"/>
</dbReference>
<dbReference type="GO" id="GO:0007189">
    <property type="term" value="P:adenylate cyclase-activating G protein-coupled receptor signaling pathway"/>
    <property type="evidence" value="ECO:0007669"/>
    <property type="project" value="TreeGrafter"/>
</dbReference>
<evidence type="ECO:0000256" key="11">
    <source>
        <dbReference type="PIRSR" id="PIRSR621116-50"/>
    </source>
</evidence>
<reference evidence="14" key="1">
    <citation type="submission" date="2025-08" db="UniProtKB">
        <authorList>
            <consortium name="RefSeq"/>
        </authorList>
    </citation>
    <scope>IDENTIFICATION</scope>
    <source>
        <tissue evidence="14">Skeletal muscle</tissue>
    </source>
</reference>
<dbReference type="AlphaFoldDB" id="A0A6I9X070"/>
<evidence type="ECO:0000256" key="7">
    <source>
        <dbReference type="ARBA" id="ARBA00022815"/>
    </source>
</evidence>
<dbReference type="GO" id="GO:0031700">
    <property type="term" value="F:adrenomedullin receptor binding"/>
    <property type="evidence" value="ECO:0007669"/>
    <property type="project" value="TreeGrafter"/>
</dbReference>
<evidence type="ECO:0000256" key="1">
    <source>
        <dbReference type="ARBA" id="ARBA00004613"/>
    </source>
</evidence>
<dbReference type="OrthoDB" id="8771893at2759"/>
<gene>
    <name evidence="14" type="primary">ADM</name>
</gene>
<evidence type="ECO:0000256" key="3">
    <source>
        <dbReference type="ARBA" id="ARBA00022525"/>
    </source>
</evidence>
<feature type="signal peptide" evidence="12">
    <location>
        <begin position="1"/>
        <end position="21"/>
    </location>
</feature>
<proteinExistence type="inferred from homology"/>
<comment type="function">
    <text evidence="10">ADM function is mediated by the CALCRL-RAMP2 and CALCRL-RAMP3 receptor complexes with ADM showing the highest potency for the CALCRL-RAMP2 complex.</text>
</comment>
<evidence type="ECO:0000256" key="6">
    <source>
        <dbReference type="ARBA" id="ARBA00022729"/>
    </source>
</evidence>
<organism evidence="13 14">
    <name type="scientific">Thamnophis sirtalis</name>
    <dbReference type="NCBI Taxonomy" id="35019"/>
    <lineage>
        <taxon>Eukaryota</taxon>
        <taxon>Metazoa</taxon>
        <taxon>Chordata</taxon>
        <taxon>Craniata</taxon>
        <taxon>Vertebrata</taxon>
        <taxon>Euteleostomi</taxon>
        <taxon>Lepidosauria</taxon>
        <taxon>Squamata</taxon>
        <taxon>Bifurcata</taxon>
        <taxon>Unidentata</taxon>
        <taxon>Episquamata</taxon>
        <taxon>Toxicofera</taxon>
        <taxon>Serpentes</taxon>
        <taxon>Colubroidea</taxon>
        <taxon>Colubridae</taxon>
        <taxon>Natricinae</taxon>
        <taxon>Thamnophis</taxon>
    </lineage>
</organism>